<keyword evidence="1" id="KW-0238">DNA-binding</keyword>
<dbReference type="InterPro" id="IPR038056">
    <property type="entry name" value="YjbR-like_sf"/>
</dbReference>
<protein>
    <submittedName>
        <fullName evidence="1">Putative DNA-binding protein (MmcQ/YjbR family)</fullName>
    </submittedName>
</protein>
<dbReference type="InterPro" id="IPR007351">
    <property type="entry name" value="YjbR"/>
</dbReference>
<dbReference type="Proteomes" id="UP000550401">
    <property type="component" value="Unassembled WGS sequence"/>
</dbReference>
<comment type="caution">
    <text evidence="1">The sequence shown here is derived from an EMBL/GenBank/DDBJ whole genome shotgun (WGS) entry which is preliminary data.</text>
</comment>
<reference evidence="1 2" key="1">
    <citation type="submission" date="2020-07" db="EMBL/GenBank/DDBJ databases">
        <title>Genomic Encyclopedia of Type Strains, Phase IV (KMG-V): Genome sequencing to study the core and pangenomes of soil and plant-associated prokaryotes.</title>
        <authorList>
            <person name="Whitman W."/>
        </authorList>
    </citation>
    <scope>NUCLEOTIDE SEQUENCE [LARGE SCALE GENOMIC DNA]</scope>
    <source>
        <strain evidence="1 2">RH2WT43</strain>
    </source>
</reference>
<evidence type="ECO:0000313" key="2">
    <source>
        <dbReference type="Proteomes" id="UP000550401"/>
    </source>
</evidence>
<dbReference type="EMBL" id="JACGXL010000005">
    <property type="protein sequence ID" value="MBA8889046.1"/>
    <property type="molecule type" value="Genomic_DNA"/>
</dbReference>
<dbReference type="GO" id="GO:0003677">
    <property type="term" value="F:DNA binding"/>
    <property type="evidence" value="ECO:0007669"/>
    <property type="project" value="UniProtKB-KW"/>
</dbReference>
<proteinExistence type="predicted"/>
<gene>
    <name evidence="1" type="ORF">FHW12_003282</name>
</gene>
<dbReference type="AlphaFoldDB" id="A0A839F381"/>
<name>A0A839F381_9GAMM</name>
<organism evidence="1 2">
    <name type="scientific">Dokdonella fugitiva</name>
    <dbReference type="NCBI Taxonomy" id="328517"/>
    <lineage>
        <taxon>Bacteria</taxon>
        <taxon>Pseudomonadati</taxon>
        <taxon>Pseudomonadota</taxon>
        <taxon>Gammaproteobacteria</taxon>
        <taxon>Lysobacterales</taxon>
        <taxon>Rhodanobacteraceae</taxon>
        <taxon>Dokdonella</taxon>
    </lineage>
</organism>
<accession>A0A839F381</accession>
<dbReference type="RefSeq" id="WP_182532085.1">
    <property type="nucleotide sequence ID" value="NZ_JACGXL010000005.1"/>
</dbReference>
<evidence type="ECO:0000313" key="1">
    <source>
        <dbReference type="EMBL" id="MBA8889046.1"/>
    </source>
</evidence>
<dbReference type="Pfam" id="PF04237">
    <property type="entry name" value="YjbR"/>
    <property type="match status" value="1"/>
</dbReference>
<dbReference type="Gene3D" id="3.90.1150.30">
    <property type="match status" value="1"/>
</dbReference>
<dbReference type="PANTHER" id="PTHR35145:SF1">
    <property type="entry name" value="CYTOPLASMIC PROTEIN"/>
    <property type="match status" value="1"/>
</dbReference>
<dbReference type="InterPro" id="IPR058532">
    <property type="entry name" value="YjbR/MT2646/Rv2570-like"/>
</dbReference>
<dbReference type="PANTHER" id="PTHR35145">
    <property type="entry name" value="CYTOPLASMIC PROTEIN-RELATED"/>
    <property type="match status" value="1"/>
</dbReference>
<dbReference type="SUPFAM" id="SSF142906">
    <property type="entry name" value="YjbR-like"/>
    <property type="match status" value="1"/>
</dbReference>
<keyword evidence="2" id="KW-1185">Reference proteome</keyword>
<sequence length="123" mass="13868">MDKPVTGLGDADLDDLCARWPGATRSIKWEVDLVWSVANKMFVVYCTLGPDRGRLSFKVDSDRFLELTAQPGMAPAHYMARAFWVSVTEPERYARDELAGFVRRSYELVRANLPKKTQAALGE</sequence>